<dbReference type="GO" id="GO:0046872">
    <property type="term" value="F:metal ion binding"/>
    <property type="evidence" value="ECO:0007669"/>
    <property type="project" value="UniProtKB-KW"/>
</dbReference>
<evidence type="ECO:0000256" key="3">
    <source>
        <dbReference type="ARBA" id="ARBA00022714"/>
    </source>
</evidence>
<dbReference type="InterPro" id="IPR036010">
    <property type="entry name" value="2Fe-2S_ferredoxin-like_sf"/>
</dbReference>
<dbReference type="Gene3D" id="3.10.20.30">
    <property type="match status" value="1"/>
</dbReference>
<dbReference type="Gene3D" id="3.40.50.80">
    <property type="entry name" value="Nucleotide-binding domain of ferredoxin-NADP reductase (FNR) module"/>
    <property type="match status" value="1"/>
</dbReference>
<dbReference type="Pfam" id="PF00175">
    <property type="entry name" value="NAD_binding_1"/>
    <property type="match status" value="1"/>
</dbReference>
<dbReference type="InterPro" id="IPR012675">
    <property type="entry name" value="Beta-grasp_dom_sf"/>
</dbReference>
<keyword evidence="7" id="KW-0408">Iron</keyword>
<dbReference type="PROSITE" id="PS51384">
    <property type="entry name" value="FAD_FR"/>
    <property type="match status" value="1"/>
</dbReference>
<comment type="cofactor">
    <cofactor evidence="1">
        <name>FAD</name>
        <dbReference type="ChEBI" id="CHEBI:57692"/>
    </cofactor>
</comment>
<reference evidence="10 11" key="1">
    <citation type="submission" date="2018-03" db="EMBL/GenBank/DDBJ databases">
        <title>Genomic Encyclopedia of Archaeal and Bacterial Type Strains, Phase II (KMG-II): from individual species to whole genera.</title>
        <authorList>
            <person name="Goeker M."/>
        </authorList>
    </citation>
    <scope>NUCLEOTIDE SEQUENCE [LARGE SCALE GENOMIC DNA]</scope>
    <source>
        <strain evidence="10 11">ATCC BAA-1496</strain>
    </source>
</reference>
<dbReference type="Gene3D" id="2.40.30.10">
    <property type="entry name" value="Translation factors"/>
    <property type="match status" value="1"/>
</dbReference>
<dbReference type="PANTHER" id="PTHR47354:SF6">
    <property type="entry name" value="NADH OXIDOREDUCTASE HCR"/>
    <property type="match status" value="1"/>
</dbReference>
<dbReference type="InterPro" id="IPR001041">
    <property type="entry name" value="2Fe-2S_ferredoxin-type"/>
</dbReference>
<dbReference type="CDD" id="cd00207">
    <property type="entry name" value="fer2"/>
    <property type="match status" value="1"/>
</dbReference>
<gene>
    <name evidence="10" type="ORF">BCF74_11559</name>
</gene>
<dbReference type="GO" id="GO:0051537">
    <property type="term" value="F:2 iron, 2 sulfur cluster binding"/>
    <property type="evidence" value="ECO:0007669"/>
    <property type="project" value="UniProtKB-KW"/>
</dbReference>
<dbReference type="InterPro" id="IPR017927">
    <property type="entry name" value="FAD-bd_FR_type"/>
</dbReference>
<dbReference type="SUPFAM" id="SSF54292">
    <property type="entry name" value="2Fe-2S ferredoxin-like"/>
    <property type="match status" value="1"/>
</dbReference>
<keyword evidence="5" id="KW-0274">FAD</keyword>
<keyword evidence="11" id="KW-1185">Reference proteome</keyword>
<dbReference type="InterPro" id="IPR017938">
    <property type="entry name" value="Riboflavin_synthase-like_b-brl"/>
</dbReference>
<dbReference type="GO" id="GO:0016491">
    <property type="term" value="F:oxidoreductase activity"/>
    <property type="evidence" value="ECO:0007669"/>
    <property type="project" value="UniProtKB-KW"/>
</dbReference>
<dbReference type="PRINTS" id="PR00409">
    <property type="entry name" value="PHDIOXRDTASE"/>
</dbReference>
<dbReference type="SUPFAM" id="SSF52343">
    <property type="entry name" value="Ferredoxin reductase-like, C-terminal NADP-linked domain"/>
    <property type="match status" value="1"/>
</dbReference>
<evidence type="ECO:0000256" key="1">
    <source>
        <dbReference type="ARBA" id="ARBA00001974"/>
    </source>
</evidence>
<dbReference type="PANTHER" id="PTHR47354">
    <property type="entry name" value="NADH OXIDOREDUCTASE HCR"/>
    <property type="match status" value="1"/>
</dbReference>
<dbReference type="Pfam" id="PF00970">
    <property type="entry name" value="FAD_binding_6"/>
    <property type="match status" value="1"/>
</dbReference>
<evidence type="ECO:0000256" key="5">
    <source>
        <dbReference type="ARBA" id="ARBA00022827"/>
    </source>
</evidence>
<dbReference type="InterPro" id="IPR008333">
    <property type="entry name" value="Cbr1-like_FAD-bd_dom"/>
</dbReference>
<dbReference type="Pfam" id="PF00111">
    <property type="entry name" value="Fer2"/>
    <property type="match status" value="1"/>
</dbReference>
<feature type="domain" description="FAD-binding FR-type" evidence="9">
    <location>
        <begin position="70"/>
        <end position="177"/>
    </location>
</feature>
<proteinExistence type="predicted"/>
<dbReference type="CDD" id="cd06216">
    <property type="entry name" value="FNR_iron_sulfur_binding_2"/>
    <property type="match status" value="1"/>
</dbReference>
<dbReference type="AlphaFoldDB" id="A0A2T0UHY7"/>
<name>A0A2T0UHY7_9MICO</name>
<protein>
    <submittedName>
        <fullName evidence="10">Ferredoxin-NADP reductase</fullName>
    </submittedName>
</protein>
<evidence type="ECO:0000256" key="2">
    <source>
        <dbReference type="ARBA" id="ARBA00022630"/>
    </source>
</evidence>
<evidence type="ECO:0000313" key="11">
    <source>
        <dbReference type="Proteomes" id="UP000237822"/>
    </source>
</evidence>
<keyword evidence="6" id="KW-0560">Oxidoreductase</keyword>
<comment type="caution">
    <text evidence="10">The sequence shown here is derived from an EMBL/GenBank/DDBJ whole genome shotgun (WGS) entry which is preliminary data.</text>
</comment>
<evidence type="ECO:0000256" key="7">
    <source>
        <dbReference type="ARBA" id="ARBA00023004"/>
    </source>
</evidence>
<accession>A0A2T0UHY7</accession>
<dbReference type="SUPFAM" id="SSF63380">
    <property type="entry name" value="Riboflavin synthase domain-like"/>
    <property type="match status" value="1"/>
</dbReference>
<evidence type="ECO:0000256" key="8">
    <source>
        <dbReference type="ARBA" id="ARBA00023014"/>
    </source>
</evidence>
<dbReference type="EMBL" id="PVTI01000015">
    <property type="protein sequence ID" value="PRY57545.1"/>
    <property type="molecule type" value="Genomic_DNA"/>
</dbReference>
<evidence type="ECO:0000256" key="4">
    <source>
        <dbReference type="ARBA" id="ARBA00022723"/>
    </source>
</evidence>
<keyword evidence="2" id="KW-0285">Flavoprotein</keyword>
<keyword evidence="8" id="KW-0411">Iron-sulfur</keyword>
<dbReference type="InterPro" id="IPR039261">
    <property type="entry name" value="FNR_nucleotide-bd"/>
</dbReference>
<dbReference type="InterPro" id="IPR001433">
    <property type="entry name" value="OxRdtase_FAD/NAD-bd"/>
</dbReference>
<dbReference type="InterPro" id="IPR050415">
    <property type="entry name" value="MRET"/>
</dbReference>
<keyword evidence="3" id="KW-0001">2Fe-2S</keyword>
<evidence type="ECO:0000256" key="6">
    <source>
        <dbReference type="ARBA" id="ARBA00023002"/>
    </source>
</evidence>
<evidence type="ECO:0000259" key="9">
    <source>
        <dbReference type="PROSITE" id="PS51384"/>
    </source>
</evidence>
<keyword evidence="4" id="KW-0479">Metal-binding</keyword>
<evidence type="ECO:0000313" key="10">
    <source>
        <dbReference type="EMBL" id="PRY57545.1"/>
    </source>
</evidence>
<organism evidence="10 11">
    <name type="scientific">Knoellia remsis</name>
    <dbReference type="NCBI Taxonomy" id="407159"/>
    <lineage>
        <taxon>Bacteria</taxon>
        <taxon>Bacillati</taxon>
        <taxon>Actinomycetota</taxon>
        <taxon>Actinomycetes</taxon>
        <taxon>Micrococcales</taxon>
        <taxon>Intrasporangiaceae</taxon>
        <taxon>Knoellia</taxon>
    </lineage>
</organism>
<sequence length="388" mass="41717">MPVCGSSRMDLTCQETTHVFIMSVNSYSLNPKEVTMSVVQSLLRSPVVTALASPHGIDRYLEIVNPLWAAHEVRARVVDVTRETRAGAPVTTLRLRPSNTWRGHRAGQHVQLGIELGTARRLTRAFSISSPESGPGDDITITVRAREEGAVSAHLAELARPGALVHLGQAEGEFTLPEPLPSRLILISAGSGITPVMSMVRTLMRRGYGGTITFLHYARSAQHQIFADEIATLPPNVHVHLVHTRAGGERFTRDALARLVPDFADVDTFACGPAGLIETVQEAYAGSDRLRVEYFRVPSAASGDAEGTITFSRSGTRVANSGATILEQAEAAGLTPEFGCRMGICFTCTARKPEGAVRNVVNGEENAMPDDDIRICVNAPVGDCTVDL</sequence>
<dbReference type="Proteomes" id="UP000237822">
    <property type="component" value="Unassembled WGS sequence"/>
</dbReference>